<keyword evidence="8" id="KW-1185">Reference proteome</keyword>
<organism evidence="7 8">
    <name type="scientific">Flavobacterium akiainvivens</name>
    <dbReference type="NCBI Taxonomy" id="1202724"/>
    <lineage>
        <taxon>Bacteria</taxon>
        <taxon>Pseudomonadati</taxon>
        <taxon>Bacteroidota</taxon>
        <taxon>Flavobacteriia</taxon>
        <taxon>Flavobacteriales</taxon>
        <taxon>Flavobacteriaceae</taxon>
        <taxon>Flavobacterium</taxon>
    </lineage>
</organism>
<dbReference type="EMBL" id="LIYD01000005">
    <property type="protein sequence ID" value="KOS05857.1"/>
    <property type="molecule type" value="Genomic_DNA"/>
</dbReference>
<evidence type="ECO:0000259" key="6">
    <source>
        <dbReference type="PROSITE" id="PS51764"/>
    </source>
</evidence>
<dbReference type="PANTHER" id="PTHR40079">
    <property type="entry name" value="MANNAN ENDO-1,4-BETA-MANNOSIDASE E-RELATED"/>
    <property type="match status" value="1"/>
</dbReference>
<dbReference type="InterPro" id="IPR000805">
    <property type="entry name" value="Glyco_hydro_26"/>
</dbReference>
<dbReference type="PANTHER" id="PTHR40079:SF4">
    <property type="entry name" value="GH26 DOMAIN-CONTAINING PROTEIN-RELATED"/>
    <property type="match status" value="1"/>
</dbReference>
<protein>
    <submittedName>
        <fullName evidence="7">Beta-mannosidase</fullName>
    </submittedName>
</protein>
<feature type="domain" description="GH26" evidence="6">
    <location>
        <begin position="55"/>
        <end position="395"/>
    </location>
</feature>
<keyword evidence="5" id="KW-0732">Signal</keyword>
<dbReference type="GO" id="GO:0006080">
    <property type="term" value="P:substituted mannan metabolic process"/>
    <property type="evidence" value="ECO:0007669"/>
    <property type="project" value="InterPro"/>
</dbReference>
<dbReference type="InterPro" id="IPR017853">
    <property type="entry name" value="GH"/>
</dbReference>
<feature type="active site" description="Nucleophile" evidence="4">
    <location>
        <position position="325"/>
    </location>
</feature>
<evidence type="ECO:0000256" key="1">
    <source>
        <dbReference type="ARBA" id="ARBA00007754"/>
    </source>
</evidence>
<gene>
    <name evidence="7" type="ORF">AM493_07245</name>
</gene>
<dbReference type="GO" id="GO:0016985">
    <property type="term" value="F:mannan endo-1,4-beta-mannosidase activity"/>
    <property type="evidence" value="ECO:0007669"/>
    <property type="project" value="InterPro"/>
</dbReference>
<evidence type="ECO:0000313" key="8">
    <source>
        <dbReference type="Proteomes" id="UP000037755"/>
    </source>
</evidence>
<dbReference type="AlphaFoldDB" id="A0A0M8MHF9"/>
<dbReference type="RefSeq" id="WP_054407135.1">
    <property type="nucleotide sequence ID" value="NZ_FOYA01000008.1"/>
</dbReference>
<dbReference type="Proteomes" id="UP000037755">
    <property type="component" value="Unassembled WGS sequence"/>
</dbReference>
<dbReference type="OrthoDB" id="9816550at2"/>
<name>A0A0M8MHF9_9FLAO</name>
<dbReference type="STRING" id="1202724.AM493_07245"/>
<evidence type="ECO:0000256" key="4">
    <source>
        <dbReference type="PROSITE-ProRule" id="PRU01100"/>
    </source>
</evidence>
<reference evidence="7 8" key="1">
    <citation type="submission" date="2015-08" db="EMBL/GenBank/DDBJ databases">
        <title>Whole genome sequence of Flavobacterium akiainvivens IK-1T, from decaying Wikstroemia oahuensis, an endemic Hawaiian shrub.</title>
        <authorList>
            <person name="Wan X."/>
            <person name="Hou S."/>
            <person name="Saito J."/>
            <person name="Donachie S."/>
        </authorList>
    </citation>
    <scope>NUCLEOTIDE SEQUENCE [LARGE SCALE GENOMIC DNA]</scope>
    <source>
        <strain evidence="7 8">IK-1</strain>
    </source>
</reference>
<proteinExistence type="inferred from homology"/>
<dbReference type="Pfam" id="PF02156">
    <property type="entry name" value="Glyco_hydro_26"/>
    <property type="match status" value="1"/>
</dbReference>
<dbReference type="SUPFAM" id="SSF51445">
    <property type="entry name" value="(Trans)glycosidases"/>
    <property type="match status" value="1"/>
</dbReference>
<evidence type="ECO:0000256" key="2">
    <source>
        <dbReference type="ARBA" id="ARBA00022801"/>
    </source>
</evidence>
<evidence type="ECO:0000256" key="3">
    <source>
        <dbReference type="ARBA" id="ARBA00023295"/>
    </source>
</evidence>
<keyword evidence="3 4" id="KW-0326">Glycosidase</keyword>
<dbReference type="PROSITE" id="PS51764">
    <property type="entry name" value="GH26"/>
    <property type="match status" value="1"/>
</dbReference>
<dbReference type="PATRIC" id="fig|1202724.3.peg.1507"/>
<feature type="chain" id="PRO_5005818381" evidence="5">
    <location>
        <begin position="19"/>
        <end position="406"/>
    </location>
</feature>
<evidence type="ECO:0000313" key="7">
    <source>
        <dbReference type="EMBL" id="KOS05857.1"/>
    </source>
</evidence>
<accession>A0A0M8MHF9</accession>
<comment type="caution">
    <text evidence="7">The sequence shown here is derived from an EMBL/GenBank/DDBJ whole genome shotgun (WGS) entry which is preliminary data.</text>
</comment>
<evidence type="ECO:0000256" key="5">
    <source>
        <dbReference type="SAM" id="SignalP"/>
    </source>
</evidence>
<sequence>MKKLYALLVFGFILASCGGDDNGFAGMTDDTPPFTEDVLTPANARSYMADPNATDETVALFYNLWKLQQTKYLVGQQDAFESFYGSGPESDMKSATGSDPGLLGSDFMFITDDQNTGEDWNWFHEQEIIITDDVKEAYGKGMVNMFTWHLREPYEGASFYTHDMTDFQKQNAFASILPGGENHEYYKAKLDKVADVLNNLKDNNNKLIPVIFRPFHEFDGSWFWWGAQWCTPAQFKQAWQFTVQYLRDTKNVHNVLYSYAPDNSYTTANQYLERYPGDGYIDVLGMDNYGDLAMGVDNGVAIANNKLVMLSNLAQEKVKVAALTETGWSVSPGVPVIPGWFGTDVYNVMTQNNVKLAFVMFWGNSQTFYFVPPAGQTNTQDFVDFANKPESVLQENMPDMYVMPAQ</sequence>
<dbReference type="PROSITE" id="PS51257">
    <property type="entry name" value="PROKAR_LIPOPROTEIN"/>
    <property type="match status" value="1"/>
</dbReference>
<dbReference type="PRINTS" id="PR00739">
    <property type="entry name" value="GLHYDRLASE26"/>
</dbReference>
<comment type="similarity">
    <text evidence="1 4">Belongs to the glycosyl hydrolase 26 family.</text>
</comment>
<dbReference type="Gene3D" id="3.20.20.80">
    <property type="entry name" value="Glycosidases"/>
    <property type="match status" value="1"/>
</dbReference>
<feature type="active site" description="Proton donor" evidence="4">
    <location>
        <position position="217"/>
    </location>
</feature>
<feature type="signal peptide" evidence="5">
    <location>
        <begin position="1"/>
        <end position="18"/>
    </location>
</feature>
<dbReference type="InterPro" id="IPR022790">
    <property type="entry name" value="GH26_dom"/>
</dbReference>
<keyword evidence="2 4" id="KW-0378">Hydrolase</keyword>